<dbReference type="HOGENOM" id="CLU_2828583_0_0_9"/>
<gene>
    <name evidence="1" type="ordered locus">Rumal_3511</name>
</gene>
<keyword evidence="1" id="KW-0648">Protein biosynthesis</keyword>
<accession>E6UJW0</accession>
<dbReference type="AlphaFoldDB" id="E6UJW0"/>
<proteinExistence type="predicted"/>
<dbReference type="EMBL" id="CP002404">
    <property type="protein sequence ID" value="ADU23956.1"/>
    <property type="molecule type" value="Genomic_DNA"/>
</dbReference>
<reference evidence="2" key="1">
    <citation type="journal article" date="2011" name="J. Bacteriol.">
        <title>Complete genome of the cellulolytic ruminal bacterium Ruminococcus albus 7.</title>
        <authorList>
            <person name="Suen G."/>
            <person name="Stevenson D.M."/>
            <person name="Bruce D.C."/>
            <person name="Chertkov O."/>
            <person name="Copeland A."/>
            <person name="Cheng J.F."/>
            <person name="Detter C."/>
            <person name="Detter J.C."/>
            <person name="Goodwin L.A."/>
            <person name="Han C.S."/>
            <person name="Hauser L.J."/>
            <person name="Ivanova N.N."/>
            <person name="Kyrpides N.C."/>
            <person name="Land M.L."/>
            <person name="Lapidus A."/>
            <person name="Lucas S."/>
            <person name="Ovchinnikova G."/>
            <person name="Pitluck S."/>
            <person name="Tapia R."/>
            <person name="Woyke T."/>
            <person name="Boyum J."/>
            <person name="Mead D."/>
            <person name="Weimer P.J."/>
        </authorList>
    </citation>
    <scope>NUCLEOTIDE SEQUENCE [LARGE SCALE GENOMIC DNA]</scope>
    <source>
        <strain evidence="2">ATCC 27210 / DSM 20455 / JCM 14654 / NCDO 2250 / 7</strain>
        <plasmid evidence="2">pRUMAL01</plasmid>
    </source>
</reference>
<protein>
    <submittedName>
        <fullName evidence="1">Elongation factor G</fullName>
    </submittedName>
</protein>
<name>E6UJW0_RUMA7</name>
<geneLocation type="plasmid" evidence="1 2">
    <name>pRUMAL01</name>
</geneLocation>
<dbReference type="RefSeq" id="WP_013483505.1">
    <property type="nucleotide sequence ID" value="NC_014824.1"/>
</dbReference>
<keyword evidence="1" id="KW-0614">Plasmid</keyword>
<sequence>MKINNEKIKKALFNSGTLAVEDFCGMDLSGYDKESIDKIMDEVIDQMPDDTLEEYYKIYVIDAEKE</sequence>
<dbReference type="GO" id="GO:0003746">
    <property type="term" value="F:translation elongation factor activity"/>
    <property type="evidence" value="ECO:0007669"/>
    <property type="project" value="UniProtKB-KW"/>
</dbReference>
<evidence type="ECO:0000313" key="2">
    <source>
        <dbReference type="Proteomes" id="UP000006919"/>
    </source>
</evidence>
<keyword evidence="1" id="KW-0251">Elongation factor</keyword>
<dbReference type="KEGG" id="ral:Rumal_3511"/>
<organism evidence="1 2">
    <name type="scientific">Ruminococcus albus (strain ATCC 27210 / DSM 20455 / JCM 14654 / NCDO 2250 / 7)</name>
    <dbReference type="NCBI Taxonomy" id="697329"/>
    <lineage>
        <taxon>Bacteria</taxon>
        <taxon>Bacillati</taxon>
        <taxon>Bacillota</taxon>
        <taxon>Clostridia</taxon>
        <taxon>Eubacteriales</taxon>
        <taxon>Oscillospiraceae</taxon>
        <taxon>Ruminococcus</taxon>
    </lineage>
</organism>
<evidence type="ECO:0000313" key="1">
    <source>
        <dbReference type="EMBL" id="ADU23956.1"/>
    </source>
</evidence>
<dbReference type="Proteomes" id="UP000006919">
    <property type="component" value="Plasmid pRUMAL01"/>
</dbReference>